<sequence length="939" mass="105796">MFLDGSSVGSFNTRDKNSVLKATLKSELYMDSAKVFTIFPSVYNNLQELRNDMAKIEDNYEKLKKRLERLENDMALSPLRELEAGCLTVMSIILDKNPADPTALNNLRQLQFKANKYMNESLFKEYRSLLASYFKSGECSNIADKSTLLVRLQRYTLGMLRSFQVELIYFAFLLDKRALKEEDIKDSTPRPLQIMGHFAESIGRAYWLMGPDIPDDLAEESKKLAINFQTEGNFQDLVACSLMVEDFQKLSDENLDINTLYRSESFLLRILALDPCNSSLRNDITLCCDDQISGILSMRRLLHDSNHAEDETSRSNALKELVRCTSVNLDMMLKYLPSTFLLYSIACGLKHISDRVLLLRSCKVLSVLSRLAHGMERSTMAVRLESVETLFDLYAQHTKKRMIADLLRDAIINILPSAEIKEVFKPIFENLQCYIEDFQLIANEKSMRRNISELKKNLNSLKHETDSCAAKLNLCCFNSYCCLIPVQSLQNGLLASLVNHRVKFEVLTSHSAVGATTKQSSALIPSIVFIKDNVGTCHVIFTVGADDFLVFFQIIEKKEDFQSLTADKVISFLKSSFGDLKSQRIGQLMEKTRLEEDVNVQVSTLIYQGMKQIYEDFVAKLLSVSVSHDIKRFVFSGHAIGGCFAMVARLMMLGKNECKHFFQAFEVVQLGSPLTVFCRDMSTSRVLPQLSRATRCYVNESDLVARLLGPKKSKWKDFWEEKRSDNTATWTTTAIVGGIAAGAGMVALSVATGGIATIMSLTAAGVLVGRCAECEDFATVIYGQAVLRLTGLHALHDEKGKDFNCVGSFRFLNGNNSKARVSFEEKFGADAEARLDIPTERFDKSIAANQIQRYLQSILLWKPETGSLAFITEESQASSVVPEDVDIQLSHLQDSLIQKAVIVKINRPVKTEDQIRMKIHQIIIPTLMNRKTMLQIMTL</sequence>
<dbReference type="EMBL" id="JH993047">
    <property type="protein sequence ID" value="EKX38577.1"/>
    <property type="molecule type" value="Genomic_DNA"/>
</dbReference>
<evidence type="ECO:0000256" key="1">
    <source>
        <dbReference type="SAM" id="Coils"/>
    </source>
</evidence>
<keyword evidence="1" id="KW-0175">Coiled coil</keyword>
<reference evidence="3 5" key="1">
    <citation type="journal article" date="2012" name="Nature">
        <title>Algal genomes reveal evolutionary mosaicism and the fate of nucleomorphs.</title>
        <authorList>
            <consortium name="DOE Joint Genome Institute"/>
            <person name="Curtis B.A."/>
            <person name="Tanifuji G."/>
            <person name="Burki F."/>
            <person name="Gruber A."/>
            <person name="Irimia M."/>
            <person name="Maruyama S."/>
            <person name="Arias M.C."/>
            <person name="Ball S.G."/>
            <person name="Gile G.H."/>
            <person name="Hirakawa Y."/>
            <person name="Hopkins J.F."/>
            <person name="Kuo A."/>
            <person name="Rensing S.A."/>
            <person name="Schmutz J."/>
            <person name="Symeonidi A."/>
            <person name="Elias M."/>
            <person name="Eveleigh R.J."/>
            <person name="Herman E.K."/>
            <person name="Klute M.J."/>
            <person name="Nakayama T."/>
            <person name="Obornik M."/>
            <person name="Reyes-Prieto A."/>
            <person name="Armbrust E.V."/>
            <person name="Aves S.J."/>
            <person name="Beiko R.G."/>
            <person name="Coutinho P."/>
            <person name="Dacks J.B."/>
            <person name="Durnford D.G."/>
            <person name="Fast N.M."/>
            <person name="Green B.R."/>
            <person name="Grisdale C.J."/>
            <person name="Hempel F."/>
            <person name="Henrissat B."/>
            <person name="Hoppner M.P."/>
            <person name="Ishida K."/>
            <person name="Kim E."/>
            <person name="Koreny L."/>
            <person name="Kroth P.G."/>
            <person name="Liu Y."/>
            <person name="Malik S.B."/>
            <person name="Maier U.G."/>
            <person name="McRose D."/>
            <person name="Mock T."/>
            <person name="Neilson J.A."/>
            <person name="Onodera N.T."/>
            <person name="Poole A.M."/>
            <person name="Pritham E.J."/>
            <person name="Richards T.A."/>
            <person name="Rocap G."/>
            <person name="Roy S.W."/>
            <person name="Sarai C."/>
            <person name="Schaack S."/>
            <person name="Shirato S."/>
            <person name="Slamovits C.H."/>
            <person name="Spencer D.F."/>
            <person name="Suzuki S."/>
            <person name="Worden A.Z."/>
            <person name="Zauner S."/>
            <person name="Barry K."/>
            <person name="Bell C."/>
            <person name="Bharti A.K."/>
            <person name="Crow J.A."/>
            <person name="Grimwood J."/>
            <person name="Kramer R."/>
            <person name="Lindquist E."/>
            <person name="Lucas S."/>
            <person name="Salamov A."/>
            <person name="McFadden G.I."/>
            <person name="Lane C.E."/>
            <person name="Keeling P.J."/>
            <person name="Gray M.W."/>
            <person name="Grigoriev I.V."/>
            <person name="Archibald J.M."/>
        </authorList>
    </citation>
    <scope>NUCLEOTIDE SEQUENCE</scope>
    <source>
        <strain evidence="3 5">CCMP2712</strain>
    </source>
</reference>
<dbReference type="GeneID" id="17295297"/>
<organism evidence="3">
    <name type="scientific">Guillardia theta (strain CCMP2712)</name>
    <name type="common">Cryptophyte</name>
    <dbReference type="NCBI Taxonomy" id="905079"/>
    <lineage>
        <taxon>Eukaryota</taxon>
        <taxon>Cryptophyceae</taxon>
        <taxon>Pyrenomonadales</taxon>
        <taxon>Geminigeraceae</taxon>
        <taxon>Guillardia</taxon>
    </lineage>
</organism>
<feature type="coiled-coil region" evidence="1">
    <location>
        <begin position="46"/>
        <end position="73"/>
    </location>
</feature>
<feature type="domain" description="Fungal lipase-type" evidence="2">
    <location>
        <begin position="596"/>
        <end position="708"/>
    </location>
</feature>
<gene>
    <name evidence="3" type="ORF">GUITHDRAFT_144172</name>
</gene>
<reference evidence="5" key="2">
    <citation type="submission" date="2012-11" db="EMBL/GenBank/DDBJ databases">
        <authorList>
            <person name="Kuo A."/>
            <person name="Curtis B.A."/>
            <person name="Tanifuji G."/>
            <person name="Burki F."/>
            <person name="Gruber A."/>
            <person name="Irimia M."/>
            <person name="Maruyama S."/>
            <person name="Arias M.C."/>
            <person name="Ball S.G."/>
            <person name="Gile G.H."/>
            <person name="Hirakawa Y."/>
            <person name="Hopkins J.F."/>
            <person name="Rensing S.A."/>
            <person name="Schmutz J."/>
            <person name="Symeonidi A."/>
            <person name="Elias M."/>
            <person name="Eveleigh R.J."/>
            <person name="Herman E.K."/>
            <person name="Klute M.J."/>
            <person name="Nakayama T."/>
            <person name="Obornik M."/>
            <person name="Reyes-Prieto A."/>
            <person name="Armbrust E.V."/>
            <person name="Aves S.J."/>
            <person name="Beiko R.G."/>
            <person name="Coutinho P."/>
            <person name="Dacks J.B."/>
            <person name="Durnford D.G."/>
            <person name="Fast N.M."/>
            <person name="Green B.R."/>
            <person name="Grisdale C."/>
            <person name="Hempe F."/>
            <person name="Henrissat B."/>
            <person name="Hoppner M.P."/>
            <person name="Ishida K.-I."/>
            <person name="Kim E."/>
            <person name="Koreny L."/>
            <person name="Kroth P.G."/>
            <person name="Liu Y."/>
            <person name="Malik S.-B."/>
            <person name="Maier U.G."/>
            <person name="McRose D."/>
            <person name="Mock T."/>
            <person name="Neilson J.A."/>
            <person name="Onodera N.T."/>
            <person name="Poole A.M."/>
            <person name="Pritham E.J."/>
            <person name="Richards T.A."/>
            <person name="Rocap G."/>
            <person name="Roy S.W."/>
            <person name="Sarai C."/>
            <person name="Schaack S."/>
            <person name="Shirato S."/>
            <person name="Slamovits C.H."/>
            <person name="Spencer D.F."/>
            <person name="Suzuki S."/>
            <person name="Worden A.Z."/>
            <person name="Zauner S."/>
            <person name="Barry K."/>
            <person name="Bell C."/>
            <person name="Bharti A.K."/>
            <person name="Crow J.A."/>
            <person name="Grimwood J."/>
            <person name="Kramer R."/>
            <person name="Lindquist E."/>
            <person name="Lucas S."/>
            <person name="Salamov A."/>
            <person name="McFadden G.I."/>
            <person name="Lane C.E."/>
            <person name="Keeling P.J."/>
            <person name="Gray M.W."/>
            <person name="Grigoriev I.V."/>
            <person name="Archibald J.M."/>
        </authorList>
    </citation>
    <scope>NUCLEOTIDE SEQUENCE</scope>
    <source>
        <strain evidence="5">CCMP2712</strain>
    </source>
</reference>
<reference evidence="4" key="3">
    <citation type="submission" date="2015-06" db="UniProtKB">
        <authorList>
            <consortium name="EnsemblProtists"/>
        </authorList>
    </citation>
    <scope>IDENTIFICATION</scope>
</reference>
<dbReference type="HOGENOM" id="CLU_312496_0_0_1"/>
<dbReference type="RefSeq" id="XP_005825557.1">
    <property type="nucleotide sequence ID" value="XM_005825500.1"/>
</dbReference>
<feature type="coiled-coil region" evidence="1">
    <location>
        <begin position="444"/>
        <end position="471"/>
    </location>
</feature>
<dbReference type="AlphaFoldDB" id="L1IR49"/>
<evidence type="ECO:0000259" key="2">
    <source>
        <dbReference type="Pfam" id="PF01764"/>
    </source>
</evidence>
<accession>L1IR49</accession>
<dbReference type="PaxDb" id="55529-EKX38577"/>
<evidence type="ECO:0000313" key="5">
    <source>
        <dbReference type="Proteomes" id="UP000011087"/>
    </source>
</evidence>
<dbReference type="InterPro" id="IPR002921">
    <property type="entry name" value="Fungal_lipase-type"/>
</dbReference>
<keyword evidence="5" id="KW-1185">Reference proteome</keyword>
<evidence type="ECO:0000313" key="4">
    <source>
        <dbReference type="EnsemblProtists" id="EKX38577"/>
    </source>
</evidence>
<name>L1IR49_GUITC</name>
<dbReference type="EnsemblProtists" id="EKX38577">
    <property type="protein sequence ID" value="EKX38577"/>
    <property type="gene ID" value="GUITHDRAFT_144172"/>
</dbReference>
<dbReference type="InterPro" id="IPR029058">
    <property type="entry name" value="AB_hydrolase_fold"/>
</dbReference>
<dbReference type="Proteomes" id="UP000011087">
    <property type="component" value="Unassembled WGS sequence"/>
</dbReference>
<dbReference type="Pfam" id="PF01764">
    <property type="entry name" value="Lipase_3"/>
    <property type="match status" value="1"/>
</dbReference>
<dbReference type="GO" id="GO:0006629">
    <property type="term" value="P:lipid metabolic process"/>
    <property type="evidence" value="ECO:0007669"/>
    <property type="project" value="InterPro"/>
</dbReference>
<evidence type="ECO:0000313" key="3">
    <source>
        <dbReference type="EMBL" id="EKX38577.1"/>
    </source>
</evidence>
<dbReference type="Gene3D" id="3.40.50.1820">
    <property type="entry name" value="alpha/beta hydrolase"/>
    <property type="match status" value="1"/>
</dbReference>
<protein>
    <recommendedName>
        <fullName evidence="2">Fungal lipase-type domain-containing protein</fullName>
    </recommendedName>
</protein>
<proteinExistence type="predicted"/>
<dbReference type="KEGG" id="gtt:GUITHDRAFT_144172"/>